<dbReference type="Proteomes" id="UP001174691">
    <property type="component" value="Unassembled WGS sequence"/>
</dbReference>
<evidence type="ECO:0000313" key="14">
    <source>
        <dbReference type="Proteomes" id="UP001174691"/>
    </source>
</evidence>
<dbReference type="GO" id="GO:0045490">
    <property type="term" value="P:pectin catabolic process"/>
    <property type="evidence" value="ECO:0007669"/>
    <property type="project" value="UniProtKB-UniRule"/>
</dbReference>
<dbReference type="Gene3D" id="2.160.20.10">
    <property type="entry name" value="Single-stranded right-handed beta-helix, Pectin lyase-like"/>
    <property type="match status" value="1"/>
</dbReference>
<evidence type="ECO:0000256" key="1">
    <source>
        <dbReference type="ARBA" id="ARBA00004613"/>
    </source>
</evidence>
<keyword evidence="14" id="KW-1185">Reference proteome</keyword>
<evidence type="ECO:0000259" key="12">
    <source>
        <dbReference type="Pfam" id="PF01095"/>
    </source>
</evidence>
<comment type="caution">
    <text evidence="13">The sequence shown here is derived from an EMBL/GenBank/DDBJ whole genome shotgun (WGS) entry which is preliminary data.</text>
</comment>
<evidence type="ECO:0000256" key="5">
    <source>
        <dbReference type="ARBA" id="ARBA00022525"/>
    </source>
</evidence>
<comment type="subcellular location">
    <subcellularLocation>
        <location evidence="1 11">Secreted</location>
    </subcellularLocation>
</comment>
<feature type="domain" description="Pectinesterase catalytic" evidence="12">
    <location>
        <begin position="31"/>
        <end position="301"/>
    </location>
</feature>
<evidence type="ECO:0000256" key="10">
    <source>
        <dbReference type="PROSITE-ProRule" id="PRU10040"/>
    </source>
</evidence>
<dbReference type="GO" id="GO:0030599">
    <property type="term" value="F:pectinesterase activity"/>
    <property type="evidence" value="ECO:0007669"/>
    <property type="project" value="UniProtKB-UniRule"/>
</dbReference>
<comment type="function">
    <text evidence="11">Involved in maceration and soft-rotting of plant tissue.</text>
</comment>
<comment type="pathway">
    <text evidence="2 11">Glycan metabolism; pectin degradation; 2-dehydro-3-deoxy-D-gluconate from pectin: step 1/5.</text>
</comment>
<dbReference type="GO" id="GO:0042545">
    <property type="term" value="P:cell wall modification"/>
    <property type="evidence" value="ECO:0007669"/>
    <property type="project" value="UniProtKB-UniRule"/>
</dbReference>
<dbReference type="InterPro" id="IPR000070">
    <property type="entry name" value="Pectinesterase_cat"/>
</dbReference>
<keyword evidence="8 11" id="KW-0063">Aspartyl esterase</keyword>
<evidence type="ECO:0000256" key="3">
    <source>
        <dbReference type="ARBA" id="ARBA00008891"/>
    </source>
</evidence>
<feature type="active site" evidence="10">
    <location>
        <position position="179"/>
    </location>
</feature>
<organism evidence="13 14">
    <name type="scientific">Coniochaeta hoffmannii</name>
    <dbReference type="NCBI Taxonomy" id="91930"/>
    <lineage>
        <taxon>Eukaryota</taxon>
        <taxon>Fungi</taxon>
        <taxon>Dikarya</taxon>
        <taxon>Ascomycota</taxon>
        <taxon>Pezizomycotina</taxon>
        <taxon>Sordariomycetes</taxon>
        <taxon>Sordariomycetidae</taxon>
        <taxon>Coniochaetales</taxon>
        <taxon>Coniochaetaceae</taxon>
        <taxon>Coniochaeta</taxon>
    </lineage>
</organism>
<dbReference type="AlphaFoldDB" id="A0AA38S117"/>
<protein>
    <recommendedName>
        <fullName evidence="4 11">Pectinesterase</fullName>
        <ecNumber evidence="4 11">3.1.1.11</ecNumber>
    </recommendedName>
</protein>
<dbReference type="InterPro" id="IPR011050">
    <property type="entry name" value="Pectin_lyase_fold/virulence"/>
</dbReference>
<keyword evidence="5 11" id="KW-0964">Secreted</keyword>
<keyword evidence="7 11" id="KW-0378">Hydrolase</keyword>
<accession>A0AA38S117</accession>
<evidence type="ECO:0000256" key="7">
    <source>
        <dbReference type="ARBA" id="ARBA00022801"/>
    </source>
</evidence>
<reference evidence="13" key="1">
    <citation type="submission" date="2022-07" db="EMBL/GenBank/DDBJ databases">
        <title>Fungi with potential for degradation of polypropylene.</title>
        <authorList>
            <person name="Gostincar C."/>
        </authorList>
    </citation>
    <scope>NUCLEOTIDE SEQUENCE</scope>
    <source>
        <strain evidence="13">EXF-13287</strain>
    </source>
</reference>
<evidence type="ECO:0000313" key="13">
    <source>
        <dbReference type="EMBL" id="KAJ9162339.1"/>
    </source>
</evidence>
<dbReference type="InterPro" id="IPR033131">
    <property type="entry name" value="Pectinesterase_Asp_AS"/>
</dbReference>
<dbReference type="EC" id="3.1.1.11" evidence="4 11"/>
<dbReference type="SUPFAM" id="SSF51126">
    <property type="entry name" value="Pectin lyase-like"/>
    <property type="match status" value="1"/>
</dbReference>
<dbReference type="GO" id="GO:0005576">
    <property type="term" value="C:extracellular region"/>
    <property type="evidence" value="ECO:0007669"/>
    <property type="project" value="UniProtKB-SubCell"/>
</dbReference>
<evidence type="ECO:0000256" key="11">
    <source>
        <dbReference type="RuleBase" id="RU000589"/>
    </source>
</evidence>
<dbReference type="PROSITE" id="PS00503">
    <property type="entry name" value="PECTINESTERASE_2"/>
    <property type="match status" value="1"/>
</dbReference>
<keyword evidence="11" id="KW-0961">Cell wall biogenesis/degradation</keyword>
<comment type="similarity">
    <text evidence="3">Belongs to the pectinesterase family.</text>
</comment>
<comment type="catalytic activity">
    <reaction evidence="9 11">
        <text>[(1-&gt;4)-alpha-D-galacturonosyl methyl ester](n) + n H2O = [(1-&gt;4)-alpha-D-galacturonosyl](n) + n methanol + n H(+)</text>
        <dbReference type="Rhea" id="RHEA:22380"/>
        <dbReference type="Rhea" id="RHEA-COMP:14570"/>
        <dbReference type="Rhea" id="RHEA-COMP:14573"/>
        <dbReference type="ChEBI" id="CHEBI:15377"/>
        <dbReference type="ChEBI" id="CHEBI:15378"/>
        <dbReference type="ChEBI" id="CHEBI:17790"/>
        <dbReference type="ChEBI" id="CHEBI:140522"/>
        <dbReference type="ChEBI" id="CHEBI:140523"/>
        <dbReference type="EC" id="3.1.1.11"/>
    </reaction>
</comment>
<sequence>MKPLPLLTLASPVLARSRTSSPPGCLSVGQSAGEYSTIQSAVDALDTLSRLPQCIFINPGTYAEQVLVPARRAQLSVYGYTAADVSGYAGNAVTITGNKSQKLNISNDETATLRVKSAGFRLYNIDVENTYGRGSQAVAVSAYADSGYYGCAFRGFQDTLLAQAGRQVYARTLVQGATDFVFGQHAAAWFEKCDVRVVANSIGYVTASGRASATDPNYYVFNECTVAAADGNTVADGAFYLGRPWSMFAKVVFQSSGLSVVVNPAGWHIWNPGDERTSNVTFAEYGNTGAGAAGPRVNFSTALSKAVKIQSVLGCDYSEAGYFDASYM</sequence>
<evidence type="ECO:0000256" key="4">
    <source>
        <dbReference type="ARBA" id="ARBA00013229"/>
    </source>
</evidence>
<gene>
    <name evidence="13" type="ORF">NKR19_g1367</name>
</gene>
<evidence type="ECO:0000256" key="9">
    <source>
        <dbReference type="ARBA" id="ARBA00047928"/>
    </source>
</evidence>
<proteinExistence type="inferred from homology"/>
<dbReference type="PANTHER" id="PTHR31321">
    <property type="entry name" value="ACYL-COA THIOESTER HYDROLASE YBHC-RELATED"/>
    <property type="match status" value="1"/>
</dbReference>
<keyword evidence="6" id="KW-0732">Signal</keyword>
<dbReference type="InterPro" id="IPR012334">
    <property type="entry name" value="Pectin_lyas_fold"/>
</dbReference>
<name>A0AA38S117_9PEZI</name>
<evidence type="ECO:0000256" key="8">
    <source>
        <dbReference type="ARBA" id="ARBA00023085"/>
    </source>
</evidence>
<evidence type="ECO:0000256" key="6">
    <source>
        <dbReference type="ARBA" id="ARBA00022729"/>
    </source>
</evidence>
<dbReference type="PANTHER" id="PTHR31321:SF127">
    <property type="entry name" value="PECTINESTERASE"/>
    <property type="match status" value="1"/>
</dbReference>
<dbReference type="EMBL" id="JANBVN010000012">
    <property type="protein sequence ID" value="KAJ9162339.1"/>
    <property type="molecule type" value="Genomic_DNA"/>
</dbReference>
<dbReference type="FunFam" id="2.160.20.10:FF:000014">
    <property type="entry name" value="Pectinesterase"/>
    <property type="match status" value="1"/>
</dbReference>
<dbReference type="Pfam" id="PF01095">
    <property type="entry name" value="Pectinesterase"/>
    <property type="match status" value="1"/>
</dbReference>
<evidence type="ECO:0000256" key="2">
    <source>
        <dbReference type="ARBA" id="ARBA00005184"/>
    </source>
</evidence>